<gene>
    <name evidence="2" type="ORF">FWK35_00038223</name>
</gene>
<reference evidence="2 3" key="1">
    <citation type="submission" date="2019-08" db="EMBL/GenBank/DDBJ databases">
        <title>Whole genome of Aphis craccivora.</title>
        <authorList>
            <person name="Voronova N.V."/>
            <person name="Shulinski R.S."/>
            <person name="Bandarenka Y.V."/>
            <person name="Zhorov D.G."/>
            <person name="Warner D."/>
        </authorList>
    </citation>
    <scope>NUCLEOTIDE SEQUENCE [LARGE SCALE GENOMIC DNA]</scope>
    <source>
        <strain evidence="2">180601</strain>
        <tissue evidence="2">Whole Body</tissue>
    </source>
</reference>
<dbReference type="InterPro" id="IPR012337">
    <property type="entry name" value="RNaseH-like_sf"/>
</dbReference>
<sequence>MEKQRKEVYERRCVLLQIINVIKLIGKQGIPYRGDKSEAAYRLDDDSLNHGNFLEIILLLSNTDNILKSHVQKSIEQSKKAHQSAEAKGNKKYGRGSLVTFLSSTTVTNIIQHIGHEIQNIISNQVKEAKMFSIMMDTTMDLSSFDQCSIVLRYVVHDEVFERVTALKHVISTSGQSLFDTLRNTLDVLNLPIENCIANAFDGAANMCGQYSGVSAKLSEIIANHIHTWCYAHVLNLVVSDTTQCLTTCVTFFSCVQEVHVFFKESYKRFAVYEKEKPSLRLASLGATRWRSKNDAIVKIFGRIDFWKNEDFHPGNQYKCVYYELLVSLYNISNSKEFNSKTRNDALSLLKKFCSFETILVAMMFLQIFKITTPLSDYLQTQNLDFVQAYNQISCTYTSLIEVKANFDDIMKAAKCFVNYFKSKIENHEDQIDIEIEEELPIRRKKTIKRMPGELARDEYIIDEIDRF</sequence>
<dbReference type="PANTHER" id="PTHR45749:SF21">
    <property type="entry name" value="DUF4371 DOMAIN-CONTAINING PROTEIN"/>
    <property type="match status" value="1"/>
</dbReference>
<name>A0A6G0VJE9_APHCR</name>
<accession>A0A6G0VJE9</accession>
<feature type="domain" description="DUF4371" evidence="1">
    <location>
        <begin position="12"/>
        <end position="213"/>
    </location>
</feature>
<dbReference type="InterPro" id="IPR025398">
    <property type="entry name" value="DUF4371"/>
</dbReference>
<protein>
    <submittedName>
        <fullName evidence="2">Zinc finger MYM-type protein 1-like</fullName>
    </submittedName>
</protein>
<comment type="caution">
    <text evidence="2">The sequence shown here is derived from an EMBL/GenBank/DDBJ whole genome shotgun (WGS) entry which is preliminary data.</text>
</comment>
<dbReference type="SUPFAM" id="SSF53098">
    <property type="entry name" value="Ribonuclease H-like"/>
    <property type="match status" value="1"/>
</dbReference>
<dbReference type="Proteomes" id="UP000478052">
    <property type="component" value="Unassembled WGS sequence"/>
</dbReference>
<dbReference type="EMBL" id="VUJU01016633">
    <property type="protein sequence ID" value="KAF0688194.1"/>
    <property type="molecule type" value="Genomic_DNA"/>
</dbReference>
<evidence type="ECO:0000313" key="2">
    <source>
        <dbReference type="EMBL" id="KAF0688194.1"/>
    </source>
</evidence>
<dbReference type="PANTHER" id="PTHR45749">
    <property type="match status" value="1"/>
</dbReference>
<dbReference type="Pfam" id="PF14291">
    <property type="entry name" value="DUF4371"/>
    <property type="match status" value="1"/>
</dbReference>
<evidence type="ECO:0000313" key="3">
    <source>
        <dbReference type="Proteomes" id="UP000478052"/>
    </source>
</evidence>
<keyword evidence="3" id="KW-1185">Reference proteome</keyword>
<dbReference type="OrthoDB" id="6625518at2759"/>
<evidence type="ECO:0000259" key="1">
    <source>
        <dbReference type="Pfam" id="PF14291"/>
    </source>
</evidence>
<organism evidence="2 3">
    <name type="scientific">Aphis craccivora</name>
    <name type="common">Cowpea aphid</name>
    <dbReference type="NCBI Taxonomy" id="307492"/>
    <lineage>
        <taxon>Eukaryota</taxon>
        <taxon>Metazoa</taxon>
        <taxon>Ecdysozoa</taxon>
        <taxon>Arthropoda</taxon>
        <taxon>Hexapoda</taxon>
        <taxon>Insecta</taxon>
        <taxon>Pterygota</taxon>
        <taxon>Neoptera</taxon>
        <taxon>Paraneoptera</taxon>
        <taxon>Hemiptera</taxon>
        <taxon>Sternorrhyncha</taxon>
        <taxon>Aphidomorpha</taxon>
        <taxon>Aphidoidea</taxon>
        <taxon>Aphididae</taxon>
        <taxon>Aphidini</taxon>
        <taxon>Aphis</taxon>
        <taxon>Aphis</taxon>
    </lineage>
</organism>
<feature type="non-terminal residue" evidence="2">
    <location>
        <position position="468"/>
    </location>
</feature>
<dbReference type="AlphaFoldDB" id="A0A6G0VJE9"/>
<proteinExistence type="predicted"/>